<proteinExistence type="predicted"/>
<dbReference type="EMBL" id="CP060394">
    <property type="protein sequence ID" value="QNI30294.1"/>
    <property type="molecule type" value="Genomic_DNA"/>
</dbReference>
<dbReference type="CDD" id="cd01066">
    <property type="entry name" value="APP_MetAP"/>
    <property type="match status" value="1"/>
</dbReference>
<dbReference type="InterPro" id="IPR029149">
    <property type="entry name" value="Creatin/AminoP/Spt16_N"/>
</dbReference>
<dbReference type="Gene3D" id="3.40.350.10">
    <property type="entry name" value="Creatinase/prolidase N-terminal domain"/>
    <property type="match status" value="1"/>
</dbReference>
<keyword evidence="3" id="KW-1185">Reference proteome</keyword>
<dbReference type="PANTHER" id="PTHR46112">
    <property type="entry name" value="AMINOPEPTIDASE"/>
    <property type="match status" value="1"/>
</dbReference>
<name>A0A7G8BCM4_9BACT</name>
<dbReference type="SUPFAM" id="SSF55920">
    <property type="entry name" value="Creatinase/aminopeptidase"/>
    <property type="match status" value="1"/>
</dbReference>
<dbReference type="PANTHER" id="PTHR46112:SF3">
    <property type="entry name" value="AMINOPEPTIDASE YPDF"/>
    <property type="match status" value="1"/>
</dbReference>
<dbReference type="KEGG" id="adin:H7849_14010"/>
<dbReference type="Pfam" id="PF00557">
    <property type="entry name" value="Peptidase_M24"/>
    <property type="match status" value="1"/>
</dbReference>
<organism evidence="2 3">
    <name type="scientific">Alloacidobacterium dinghuense</name>
    <dbReference type="NCBI Taxonomy" id="2763107"/>
    <lineage>
        <taxon>Bacteria</taxon>
        <taxon>Pseudomonadati</taxon>
        <taxon>Acidobacteriota</taxon>
        <taxon>Terriglobia</taxon>
        <taxon>Terriglobales</taxon>
        <taxon>Acidobacteriaceae</taxon>
        <taxon>Alloacidobacterium</taxon>
    </lineage>
</organism>
<dbReference type="Gene3D" id="3.90.230.10">
    <property type="entry name" value="Creatinase/methionine aminopeptidase superfamily"/>
    <property type="match status" value="1"/>
</dbReference>
<evidence type="ECO:0000259" key="1">
    <source>
        <dbReference type="Pfam" id="PF00557"/>
    </source>
</evidence>
<evidence type="ECO:0000313" key="2">
    <source>
        <dbReference type="EMBL" id="QNI30294.1"/>
    </source>
</evidence>
<dbReference type="AlphaFoldDB" id="A0A7G8BCM4"/>
<evidence type="ECO:0000313" key="3">
    <source>
        <dbReference type="Proteomes" id="UP000515312"/>
    </source>
</evidence>
<dbReference type="Proteomes" id="UP000515312">
    <property type="component" value="Chromosome"/>
</dbReference>
<dbReference type="RefSeq" id="WP_186740079.1">
    <property type="nucleotide sequence ID" value="NZ_CP060394.1"/>
</dbReference>
<gene>
    <name evidence="2" type="ORF">H7849_14010</name>
</gene>
<dbReference type="InterPro" id="IPR050659">
    <property type="entry name" value="Peptidase_M24B"/>
</dbReference>
<dbReference type="InterPro" id="IPR036005">
    <property type="entry name" value="Creatinase/aminopeptidase-like"/>
</dbReference>
<dbReference type="InterPro" id="IPR000994">
    <property type="entry name" value="Pept_M24"/>
</dbReference>
<reference evidence="2 3" key="1">
    <citation type="submission" date="2020-08" db="EMBL/GenBank/DDBJ databases">
        <title>Edaphobacter telluris sp. nov. and Acidobacterium dinghuensis sp. nov., two acidobacteria isolated from forest soil.</title>
        <authorList>
            <person name="Fu J."/>
            <person name="Qiu L."/>
        </authorList>
    </citation>
    <scope>NUCLEOTIDE SEQUENCE [LARGE SCALE GENOMIC DNA]</scope>
    <source>
        <strain evidence="2">4Y35</strain>
    </source>
</reference>
<feature type="domain" description="Peptidase M24" evidence="1">
    <location>
        <begin position="164"/>
        <end position="353"/>
    </location>
</feature>
<sequence length="388" mass="42252">MNSPQQVCSPTRSLALLHSIHKPGLRASELNEKWSRLEAVLDRSQLSAILLQCNENIAWITAGQVEARVLIPGETAVTSLLLTRTGRKYYLAPNNEAPRLADEEFCDLEYEPVITPWHEDGVAAIHRLAGDGAIGTDHGLDGLTPVDMAPLRAPLTAAEVERFRWLAERTAAMTAEALAELEPGITEDQMSADVAQRLLAEGILPTVLLMAADDRIRKYKHAVSRGAVLERYGMLNLCARKWGLAVSITRFVHFGAPSQQLTDAFAACAEVNAKLLHASRSGATSAELYAVAENAYRIVGFPGEEQFHHQGGPAGYMEREWIATPKGQQTLTETEVLAWNPSIRGAKVEDTALLHNGAVEVLTLTPSLPQITTTIEGIAYPSADLLIR</sequence>
<accession>A0A7G8BCM4</accession>
<protein>
    <submittedName>
        <fullName evidence="2">M24 family metallopeptidase</fullName>
    </submittedName>
</protein>
<dbReference type="SUPFAM" id="SSF53092">
    <property type="entry name" value="Creatinase/prolidase N-terminal domain"/>
    <property type="match status" value="1"/>
</dbReference>